<comment type="caution">
    <text evidence="3">The sequence shown here is derived from an EMBL/GenBank/DDBJ whole genome shotgun (WGS) entry which is preliminary data.</text>
</comment>
<dbReference type="AlphaFoldDB" id="A0A6L6XPT1"/>
<dbReference type="Pfam" id="PF13845">
    <property type="entry name" value="Septum_form"/>
    <property type="match status" value="1"/>
</dbReference>
<evidence type="ECO:0000256" key="1">
    <source>
        <dbReference type="SAM" id="MobiDB-lite"/>
    </source>
</evidence>
<evidence type="ECO:0000313" key="4">
    <source>
        <dbReference type="Proteomes" id="UP000473525"/>
    </source>
</evidence>
<gene>
    <name evidence="3" type="ORF">GON03_00415</name>
</gene>
<keyword evidence="4" id="KW-1185">Reference proteome</keyword>
<dbReference type="InterPro" id="IPR026004">
    <property type="entry name" value="Septum_form"/>
</dbReference>
<dbReference type="Proteomes" id="UP000473525">
    <property type="component" value="Unassembled WGS sequence"/>
</dbReference>
<organism evidence="3 4">
    <name type="scientific">Nocardioides agri</name>
    <dbReference type="NCBI Taxonomy" id="2682843"/>
    <lineage>
        <taxon>Bacteria</taxon>
        <taxon>Bacillati</taxon>
        <taxon>Actinomycetota</taxon>
        <taxon>Actinomycetes</taxon>
        <taxon>Propionibacteriales</taxon>
        <taxon>Nocardioidaceae</taxon>
        <taxon>Nocardioides</taxon>
    </lineage>
</organism>
<feature type="compositionally biased region" description="Low complexity" evidence="1">
    <location>
        <begin position="42"/>
        <end position="51"/>
    </location>
</feature>
<protein>
    <recommendedName>
        <fullName evidence="2">Septum formation-related domain-containing protein</fullName>
    </recommendedName>
</protein>
<evidence type="ECO:0000259" key="2">
    <source>
        <dbReference type="Pfam" id="PF13845"/>
    </source>
</evidence>
<dbReference type="EMBL" id="WSEK01000003">
    <property type="protein sequence ID" value="MVQ47625.1"/>
    <property type="molecule type" value="Genomic_DNA"/>
</dbReference>
<feature type="domain" description="Septum formation-related" evidence="2">
    <location>
        <begin position="106"/>
        <end position="266"/>
    </location>
</feature>
<feature type="region of interest" description="Disordered" evidence="1">
    <location>
        <begin position="25"/>
        <end position="62"/>
    </location>
</feature>
<accession>A0A6L6XPT1</accession>
<sequence length="271" mass="28412">MLGEDGAVSRALGLVLAAALLLGGCTGDDPADPGSGPTESGSPTDTASPTASPTPPPQPRDRSCYRLDHADALAPTAAVDSVPCTGRHTAMTYAVGDLGAGADPARTCTQRFATFVGGTPEDRRLSMLRPVWFTPTEDDLAAGASWYRCDAVALAGPDRLAPLTGRLKGALDREQQRDRYAMCSPASPGAPGFERVVCSGRHDWRAVATVPFTAERYPGLAKVRSGGEEPCQDAGADAAGGALDYEWGYEWPTADQWRAGQRYGICWAPVS</sequence>
<proteinExistence type="predicted"/>
<reference evidence="3 4" key="1">
    <citation type="submission" date="2019-12" db="EMBL/GenBank/DDBJ databases">
        <authorList>
            <person name="Huq M.A."/>
        </authorList>
    </citation>
    <scope>NUCLEOTIDE SEQUENCE [LARGE SCALE GENOMIC DNA]</scope>
    <source>
        <strain evidence="3 4">MAH-18</strain>
    </source>
</reference>
<evidence type="ECO:0000313" key="3">
    <source>
        <dbReference type="EMBL" id="MVQ47625.1"/>
    </source>
</evidence>
<name>A0A6L6XPT1_9ACTN</name>